<dbReference type="InterPro" id="IPR000086">
    <property type="entry name" value="NUDIX_hydrolase_dom"/>
</dbReference>
<evidence type="ECO:0000256" key="6">
    <source>
        <dbReference type="ARBA" id="ARBA00022801"/>
    </source>
</evidence>
<comment type="cofactor">
    <cofactor evidence="1">
        <name>Mg(2+)</name>
        <dbReference type="ChEBI" id="CHEBI:18420"/>
    </cofactor>
</comment>
<dbReference type="CDD" id="cd06661">
    <property type="entry name" value="GGCT_like"/>
    <property type="match status" value="1"/>
</dbReference>
<dbReference type="Gene3D" id="3.10.490.10">
    <property type="entry name" value="Gamma-glutamyl cyclotransferase-like"/>
    <property type="match status" value="1"/>
</dbReference>
<dbReference type="Gene3D" id="3.90.79.10">
    <property type="entry name" value="Nucleoside Triphosphate Pyrophosphohydrolase"/>
    <property type="match status" value="1"/>
</dbReference>
<evidence type="ECO:0000256" key="5">
    <source>
        <dbReference type="ARBA" id="ARBA00022723"/>
    </source>
</evidence>
<dbReference type="PROSITE" id="PS00893">
    <property type="entry name" value="NUDIX_BOX"/>
    <property type="match status" value="1"/>
</dbReference>
<dbReference type="InterPro" id="IPR004385">
    <property type="entry name" value="NDP_pyrophosphatase"/>
</dbReference>
<dbReference type="InterPro" id="IPR020084">
    <property type="entry name" value="NUDIX_hydrolase_CS"/>
</dbReference>
<evidence type="ECO:0000256" key="8">
    <source>
        <dbReference type="ARBA" id="ARBA00025164"/>
    </source>
</evidence>
<dbReference type="NCBIfam" id="TIGR00052">
    <property type="entry name" value="nudix-type nucleoside diphosphatase, YffH/AdpP family"/>
    <property type="match status" value="1"/>
</dbReference>
<name>A0ABY8LE55_9RHOB</name>
<proteinExistence type="inferred from homology"/>
<evidence type="ECO:0000256" key="9">
    <source>
        <dbReference type="ARBA" id="ARBA00030162"/>
    </source>
</evidence>
<evidence type="ECO:0000256" key="11">
    <source>
        <dbReference type="ARBA" id="ARBA00033056"/>
    </source>
</evidence>
<dbReference type="EMBL" id="CP122537">
    <property type="protein sequence ID" value="WGH78434.1"/>
    <property type="molecule type" value="Genomic_DNA"/>
</dbReference>
<keyword evidence="15" id="KW-1185">Reference proteome</keyword>
<keyword evidence="6" id="KW-0378">Hydrolase</keyword>
<evidence type="ECO:0000256" key="1">
    <source>
        <dbReference type="ARBA" id="ARBA00001946"/>
    </source>
</evidence>
<dbReference type="Pfam" id="PF00293">
    <property type="entry name" value="NUDIX"/>
    <property type="match status" value="1"/>
</dbReference>
<keyword evidence="7" id="KW-0460">Magnesium</keyword>
<accession>A0ABY8LE55</accession>
<evidence type="ECO:0000256" key="3">
    <source>
        <dbReference type="ARBA" id="ARBA00012453"/>
    </source>
</evidence>
<dbReference type="InterPro" id="IPR015797">
    <property type="entry name" value="NUDIX_hydrolase-like_dom_sf"/>
</dbReference>
<evidence type="ECO:0000256" key="7">
    <source>
        <dbReference type="ARBA" id="ARBA00022842"/>
    </source>
</evidence>
<evidence type="ECO:0000256" key="4">
    <source>
        <dbReference type="ARBA" id="ARBA00013297"/>
    </source>
</evidence>
<evidence type="ECO:0000256" key="2">
    <source>
        <dbReference type="ARBA" id="ARBA00007482"/>
    </source>
</evidence>
<dbReference type="InterPro" id="IPR009288">
    <property type="entry name" value="AIG2-like_dom"/>
</dbReference>
<dbReference type="SUPFAM" id="SSF55811">
    <property type="entry name" value="Nudix"/>
    <property type="match status" value="1"/>
</dbReference>
<dbReference type="InterPro" id="IPR013024">
    <property type="entry name" value="GGCT-like"/>
</dbReference>
<dbReference type="PANTHER" id="PTHR11839">
    <property type="entry name" value="UDP/ADP-SUGAR PYROPHOSPHATASE"/>
    <property type="match status" value="1"/>
</dbReference>
<reference evidence="14 15" key="1">
    <citation type="submission" date="2023-04" db="EMBL/GenBank/DDBJ databases">
        <title>Jannaschia ovalis sp. nov., a marine bacterium isolated from sea tidal flat.</title>
        <authorList>
            <person name="Kwon D.Y."/>
            <person name="Kim J.-J."/>
        </authorList>
    </citation>
    <scope>NUCLEOTIDE SEQUENCE [LARGE SCALE GENOMIC DNA]</scope>
    <source>
        <strain evidence="14 15">GRR-S6-38</strain>
    </source>
</reference>
<gene>
    <name evidence="14" type="ORF">P8627_15650</name>
</gene>
<evidence type="ECO:0000313" key="15">
    <source>
        <dbReference type="Proteomes" id="UP001243420"/>
    </source>
</evidence>
<dbReference type="SUPFAM" id="SSF110857">
    <property type="entry name" value="Gamma-glutamyl cyclotransferase-like"/>
    <property type="match status" value="1"/>
</dbReference>
<feature type="domain" description="Nudix hydrolase" evidence="13">
    <location>
        <begin position="210"/>
        <end position="352"/>
    </location>
</feature>
<dbReference type="PANTHER" id="PTHR11839:SF5">
    <property type="entry name" value="ADP-RIBOSE PYROPHOSPHATASE"/>
    <property type="match status" value="1"/>
</dbReference>
<keyword evidence="5" id="KW-0479">Metal-binding</keyword>
<comment type="similarity">
    <text evidence="2">Belongs to the Nudix hydrolase family. NudF subfamily.</text>
</comment>
<sequence>MSRYFLFGTLRWQTLLTEVAGRPVACTPATLTGWSVERAARGDWPVLVEGGSCTGLLTEPLDAGPRARLDWYETAFDYAPEAVTVGAEPALVYRADDAGAGEGWDLDAWIAAHGARTRLAAAEVMRGLGRVSQTDLAARRGMIHARADGTLRVRGTRRPVTTGPSFTVDDIEVLGRRHPHDGFTGIEEWRIDHPRFDGSRSGPLTRTVATTTDAATVLPYDPVRDRVLVVEQVRMGALANGDPQPWMIEPVAGMIDAGEGPEACALRELEEEAGLRAPPEALHFVARYYPSPGVLAQLLHSYVVTCDLPDGAAGLGGLDAEHEDLRLHLLALDDLLAMIPSGEAANAPLVASAQWLALNRERLRAG</sequence>
<evidence type="ECO:0000256" key="10">
    <source>
        <dbReference type="ARBA" id="ARBA00030308"/>
    </source>
</evidence>
<dbReference type="RefSeq" id="WP_279965185.1">
    <property type="nucleotide sequence ID" value="NZ_CP122537.1"/>
</dbReference>
<dbReference type="InterPro" id="IPR036568">
    <property type="entry name" value="GGCT-like_sf"/>
</dbReference>
<dbReference type="Pfam" id="PF06094">
    <property type="entry name" value="GGACT"/>
    <property type="match status" value="1"/>
</dbReference>
<evidence type="ECO:0000256" key="12">
    <source>
        <dbReference type="ARBA" id="ARBA00049546"/>
    </source>
</evidence>
<dbReference type="EC" id="3.6.1.13" evidence="3"/>
<dbReference type="PROSITE" id="PS51462">
    <property type="entry name" value="NUDIX"/>
    <property type="match status" value="1"/>
</dbReference>
<protein>
    <recommendedName>
        <fullName evidence="4">ADP-ribose pyrophosphatase</fullName>
        <ecNumber evidence="3">3.6.1.13</ecNumber>
    </recommendedName>
    <alternativeName>
        <fullName evidence="9">ADP-ribose diphosphatase</fullName>
    </alternativeName>
    <alternativeName>
        <fullName evidence="11">ADP-ribose phosphohydrolase</fullName>
    </alternativeName>
    <alternativeName>
        <fullName evidence="10">Adenosine diphosphoribose pyrophosphatase</fullName>
    </alternativeName>
</protein>
<organism evidence="14 15">
    <name type="scientific">Jannaschia ovalis</name>
    <dbReference type="NCBI Taxonomy" id="3038773"/>
    <lineage>
        <taxon>Bacteria</taxon>
        <taxon>Pseudomonadati</taxon>
        <taxon>Pseudomonadota</taxon>
        <taxon>Alphaproteobacteria</taxon>
        <taxon>Rhodobacterales</taxon>
        <taxon>Roseobacteraceae</taxon>
        <taxon>Jannaschia</taxon>
    </lineage>
</organism>
<evidence type="ECO:0000259" key="13">
    <source>
        <dbReference type="PROSITE" id="PS51462"/>
    </source>
</evidence>
<comment type="function">
    <text evidence="8">Acts on ADP-mannose and ADP-glucose as well as ADP-ribose. Prevents glycogen biosynthesis. The reaction catalyzed by this enzyme is a limiting step of the gluconeogenic process.</text>
</comment>
<evidence type="ECO:0000313" key="14">
    <source>
        <dbReference type="EMBL" id="WGH78434.1"/>
    </source>
</evidence>
<dbReference type="Proteomes" id="UP001243420">
    <property type="component" value="Chromosome"/>
</dbReference>
<comment type="catalytic activity">
    <reaction evidence="12">
        <text>ADP-D-ribose + H2O = D-ribose 5-phosphate + AMP + 2 H(+)</text>
        <dbReference type="Rhea" id="RHEA:10412"/>
        <dbReference type="ChEBI" id="CHEBI:15377"/>
        <dbReference type="ChEBI" id="CHEBI:15378"/>
        <dbReference type="ChEBI" id="CHEBI:57967"/>
        <dbReference type="ChEBI" id="CHEBI:78346"/>
        <dbReference type="ChEBI" id="CHEBI:456215"/>
        <dbReference type="EC" id="3.6.1.13"/>
    </reaction>
</comment>